<evidence type="ECO:0000256" key="1">
    <source>
        <dbReference type="ARBA" id="ARBA00022723"/>
    </source>
</evidence>
<dbReference type="eggNOG" id="COG1143">
    <property type="taxonomic scope" value="Bacteria"/>
</dbReference>
<organism evidence="5 6">
    <name type="scientific">Phocaeicola salanitronis (strain DSM 18170 / JCM 13657 / CCUG 60908 / BL78)</name>
    <name type="common">Bacteroides salanitronis</name>
    <dbReference type="NCBI Taxonomy" id="667015"/>
    <lineage>
        <taxon>Bacteria</taxon>
        <taxon>Pseudomonadati</taxon>
        <taxon>Bacteroidota</taxon>
        <taxon>Bacteroidia</taxon>
        <taxon>Bacteroidales</taxon>
        <taxon>Bacteroidaceae</taxon>
        <taxon>Phocaeicola</taxon>
    </lineage>
</organism>
<protein>
    <submittedName>
        <fullName evidence="5">4Fe-4S ferredoxin iron-sulfur binding domain-containing protein</fullName>
    </submittedName>
</protein>
<dbReference type="KEGG" id="bsa:Bacsa_1680"/>
<evidence type="ECO:0000313" key="6">
    <source>
        <dbReference type="Proteomes" id="UP000007486"/>
    </source>
</evidence>
<dbReference type="PROSITE" id="PS51379">
    <property type="entry name" value="4FE4S_FER_2"/>
    <property type="match status" value="1"/>
</dbReference>
<dbReference type="SUPFAM" id="SSF54862">
    <property type="entry name" value="4Fe-4S ferredoxins"/>
    <property type="match status" value="1"/>
</dbReference>
<dbReference type="HOGENOM" id="CLU_068049_0_0_10"/>
<reference evidence="5 6" key="1">
    <citation type="journal article" date="2011" name="Stand. Genomic Sci.">
        <title>Complete genome sequence of Bacteroides salanitronis type strain (BL78).</title>
        <authorList>
            <person name="Gronow S."/>
            <person name="Held B."/>
            <person name="Lucas S."/>
            <person name="Lapidus A."/>
            <person name="Del Rio T.G."/>
            <person name="Nolan M."/>
            <person name="Tice H."/>
            <person name="Deshpande S."/>
            <person name="Cheng J.F."/>
            <person name="Pitluck S."/>
            <person name="Liolios K."/>
            <person name="Pagani I."/>
            <person name="Ivanova N."/>
            <person name="Mavromatis K."/>
            <person name="Pati A."/>
            <person name="Tapia R."/>
            <person name="Han C."/>
            <person name="Goodwin L."/>
            <person name="Chen A."/>
            <person name="Palaniappan K."/>
            <person name="Land M."/>
            <person name="Hauser L."/>
            <person name="Chang Y.J."/>
            <person name="Jeffries C.D."/>
            <person name="Brambilla E.M."/>
            <person name="Rohde M."/>
            <person name="Goker M."/>
            <person name="Detter J.C."/>
            <person name="Woyke T."/>
            <person name="Bristow J."/>
            <person name="Markowitz V."/>
            <person name="Hugenholtz P."/>
            <person name="Kyrpides N.C."/>
            <person name="Klenk H.P."/>
            <person name="Eisen J.A."/>
        </authorList>
    </citation>
    <scope>NUCLEOTIDE SEQUENCE [LARGE SCALE GENOMIC DNA]</scope>
    <source>
        <strain evidence="5 6">DSM 18170</strain>
    </source>
</reference>
<evidence type="ECO:0000313" key="5">
    <source>
        <dbReference type="EMBL" id="ADY36243.1"/>
    </source>
</evidence>
<keyword evidence="2" id="KW-0408">Iron</keyword>
<evidence type="ECO:0000259" key="4">
    <source>
        <dbReference type="PROSITE" id="PS51379"/>
    </source>
</evidence>
<gene>
    <name evidence="5" type="ordered locus">Bacsa_1680</name>
</gene>
<dbReference type="EMBL" id="CP002530">
    <property type="protein sequence ID" value="ADY36243.1"/>
    <property type="molecule type" value="Genomic_DNA"/>
</dbReference>
<dbReference type="GO" id="GO:0051536">
    <property type="term" value="F:iron-sulfur cluster binding"/>
    <property type="evidence" value="ECO:0007669"/>
    <property type="project" value="UniProtKB-KW"/>
</dbReference>
<evidence type="ECO:0000256" key="3">
    <source>
        <dbReference type="ARBA" id="ARBA00023014"/>
    </source>
</evidence>
<sequence>MLLYFSGTGNSRWVANSLAKLLNERVCALLDVAARPSLFDLKEGEALGFVFPVYAWGPPVLVTDILAKLQAKQVPSYVYFVCTCGDDTGKTAAIFSRAVQEKGWMCRAGFSVIMPETYVCLPGFDVDPKDKERKKLREAVGRIEEIARYVAGRAEKEDCNEGGFPWVKSYLIRPLFNRFMTSAESFHVTAACISCGKCVTACPLQNVRLEKGRPVWGKDCAMCLSCYHHCPKHAVAYGNLTKKKGQYTLD</sequence>
<name>F0R0N9_PHOSB</name>
<dbReference type="RefSeq" id="WP_013617674.1">
    <property type="nucleotide sequence ID" value="NC_015164.1"/>
</dbReference>
<dbReference type="AlphaFoldDB" id="F0R0N9"/>
<dbReference type="GO" id="GO:0046872">
    <property type="term" value="F:metal ion binding"/>
    <property type="evidence" value="ECO:0007669"/>
    <property type="project" value="UniProtKB-KW"/>
</dbReference>
<dbReference type="PROSITE" id="PS00198">
    <property type="entry name" value="4FE4S_FER_1"/>
    <property type="match status" value="1"/>
</dbReference>
<keyword evidence="6" id="KW-1185">Reference proteome</keyword>
<dbReference type="Gene3D" id="3.40.50.360">
    <property type="match status" value="1"/>
</dbReference>
<dbReference type="NCBIfam" id="NF038196">
    <property type="entry name" value="ferrodoxin_EFR1"/>
    <property type="match status" value="1"/>
</dbReference>
<keyword evidence="3" id="KW-0411">Iron-sulfur</keyword>
<dbReference type="InterPro" id="IPR047964">
    <property type="entry name" value="EFR1-like"/>
</dbReference>
<dbReference type="OrthoDB" id="9813995at2"/>
<dbReference type="Proteomes" id="UP000007486">
    <property type="component" value="Chromosome"/>
</dbReference>
<evidence type="ECO:0000256" key="2">
    <source>
        <dbReference type="ARBA" id="ARBA00023004"/>
    </source>
</evidence>
<dbReference type="InterPro" id="IPR017900">
    <property type="entry name" value="4Fe4S_Fe_S_CS"/>
</dbReference>
<dbReference type="Gene3D" id="3.30.70.20">
    <property type="match status" value="1"/>
</dbReference>
<feature type="domain" description="4Fe-4S ferredoxin-type" evidence="4">
    <location>
        <begin position="183"/>
        <end position="212"/>
    </location>
</feature>
<accession>F0R0N9</accession>
<proteinExistence type="predicted"/>
<dbReference type="InterPro" id="IPR029039">
    <property type="entry name" value="Flavoprotein-like_sf"/>
</dbReference>
<keyword evidence="1" id="KW-0479">Metal-binding</keyword>
<dbReference type="SUPFAM" id="SSF52218">
    <property type="entry name" value="Flavoproteins"/>
    <property type="match status" value="1"/>
</dbReference>
<dbReference type="InterPro" id="IPR017896">
    <property type="entry name" value="4Fe4S_Fe-S-bd"/>
</dbReference>
<dbReference type="Pfam" id="PF13187">
    <property type="entry name" value="Fer4_9"/>
    <property type="match status" value="1"/>
</dbReference>